<protein>
    <submittedName>
        <fullName evidence="1">Uncharacterized protein</fullName>
    </submittedName>
</protein>
<sequence length="241" mass="27669">MAYKESKAFLKERLAAGIFGKLGNGLEGDLNKYLRIFLGSLLDSLMTKELPAPEGITAVTTPWLAKCHHMTHNFDRISRSTSTEMFIKLMEWHSKLQEKDHDGLSSAVASTITACTWQCHSFPPYHGFPGNEAGKIIPYWIHNIRKRWKEVTKRHKDLSEYVGDYFNVERTLEERVYGKSADDAGAPRKRIFDEFFYYGAEMSSLRFSTEKVPWAPSMRIIEQYSSILPDTIYPSDRQLGS</sequence>
<reference evidence="1" key="2">
    <citation type="submission" date="2023-06" db="EMBL/GenBank/DDBJ databases">
        <authorList>
            <consortium name="Lawrence Berkeley National Laboratory"/>
            <person name="Haridas S."/>
            <person name="Hensen N."/>
            <person name="Bonometti L."/>
            <person name="Westerberg I."/>
            <person name="Brannstrom I.O."/>
            <person name="Guillou S."/>
            <person name="Cros-Aarteil S."/>
            <person name="Calhoun S."/>
            <person name="Kuo A."/>
            <person name="Mondo S."/>
            <person name="Pangilinan J."/>
            <person name="Riley R."/>
            <person name="LaButti K."/>
            <person name="Andreopoulos B."/>
            <person name="Lipzen A."/>
            <person name="Chen C."/>
            <person name="Yanf M."/>
            <person name="Daum C."/>
            <person name="Ng V."/>
            <person name="Clum A."/>
            <person name="Steindorff A."/>
            <person name="Ohm R."/>
            <person name="Martin F."/>
            <person name="Silar P."/>
            <person name="Natvig D."/>
            <person name="Lalanne C."/>
            <person name="Gautier V."/>
            <person name="Ament-velasquez S.L."/>
            <person name="Kruys A."/>
            <person name="Hutchinson M.I."/>
            <person name="Powell A.J."/>
            <person name="Barry K."/>
            <person name="Miller A.N."/>
            <person name="Grigoriev I.V."/>
            <person name="Debuchy R."/>
            <person name="Gladieux P."/>
            <person name="Thoren M.H."/>
            <person name="Johannesson H."/>
        </authorList>
    </citation>
    <scope>NUCLEOTIDE SEQUENCE</scope>
    <source>
        <strain evidence="1">CBS 232.78</strain>
    </source>
</reference>
<dbReference type="Proteomes" id="UP001285441">
    <property type="component" value="Unassembled WGS sequence"/>
</dbReference>
<proteinExistence type="predicted"/>
<comment type="caution">
    <text evidence="1">The sequence shown here is derived from an EMBL/GenBank/DDBJ whole genome shotgun (WGS) entry which is preliminary data.</text>
</comment>
<gene>
    <name evidence="1" type="ORF">B0H63DRAFT_91591</name>
</gene>
<evidence type="ECO:0000313" key="2">
    <source>
        <dbReference type="Proteomes" id="UP001285441"/>
    </source>
</evidence>
<dbReference type="AlphaFoldDB" id="A0AAE0JY43"/>
<name>A0AAE0JY43_9PEZI</name>
<accession>A0AAE0JY43</accession>
<organism evidence="1 2">
    <name type="scientific">Podospora didyma</name>
    <dbReference type="NCBI Taxonomy" id="330526"/>
    <lineage>
        <taxon>Eukaryota</taxon>
        <taxon>Fungi</taxon>
        <taxon>Dikarya</taxon>
        <taxon>Ascomycota</taxon>
        <taxon>Pezizomycotina</taxon>
        <taxon>Sordariomycetes</taxon>
        <taxon>Sordariomycetidae</taxon>
        <taxon>Sordariales</taxon>
        <taxon>Podosporaceae</taxon>
        <taxon>Podospora</taxon>
    </lineage>
</organism>
<dbReference type="EMBL" id="JAULSW010000012">
    <property type="protein sequence ID" value="KAK3366503.1"/>
    <property type="molecule type" value="Genomic_DNA"/>
</dbReference>
<keyword evidence="2" id="KW-1185">Reference proteome</keyword>
<reference evidence="1" key="1">
    <citation type="journal article" date="2023" name="Mol. Phylogenet. Evol.">
        <title>Genome-scale phylogeny and comparative genomics of the fungal order Sordariales.</title>
        <authorList>
            <person name="Hensen N."/>
            <person name="Bonometti L."/>
            <person name="Westerberg I."/>
            <person name="Brannstrom I.O."/>
            <person name="Guillou S."/>
            <person name="Cros-Aarteil S."/>
            <person name="Calhoun S."/>
            <person name="Haridas S."/>
            <person name="Kuo A."/>
            <person name="Mondo S."/>
            <person name="Pangilinan J."/>
            <person name="Riley R."/>
            <person name="LaButti K."/>
            <person name="Andreopoulos B."/>
            <person name="Lipzen A."/>
            <person name="Chen C."/>
            <person name="Yan M."/>
            <person name="Daum C."/>
            <person name="Ng V."/>
            <person name="Clum A."/>
            <person name="Steindorff A."/>
            <person name="Ohm R.A."/>
            <person name="Martin F."/>
            <person name="Silar P."/>
            <person name="Natvig D.O."/>
            <person name="Lalanne C."/>
            <person name="Gautier V."/>
            <person name="Ament-Velasquez S.L."/>
            <person name="Kruys A."/>
            <person name="Hutchinson M.I."/>
            <person name="Powell A.J."/>
            <person name="Barry K."/>
            <person name="Miller A.N."/>
            <person name="Grigoriev I.V."/>
            <person name="Debuchy R."/>
            <person name="Gladieux P."/>
            <person name="Hiltunen Thoren M."/>
            <person name="Johannesson H."/>
        </authorList>
    </citation>
    <scope>NUCLEOTIDE SEQUENCE</scope>
    <source>
        <strain evidence="1">CBS 232.78</strain>
    </source>
</reference>
<evidence type="ECO:0000313" key="1">
    <source>
        <dbReference type="EMBL" id="KAK3366503.1"/>
    </source>
</evidence>